<keyword evidence="1" id="KW-0732">Signal</keyword>
<dbReference type="Proteomes" id="UP000470384">
    <property type="component" value="Unassembled WGS sequence"/>
</dbReference>
<sequence>MIPFSKILAGMAAGAVMAVTGTALAQINSPSEQPPAVKDCPETGLSVTSRVSGDIPLGGPISLGTRHELDRDIDMEANITERLAVLGYEVDDNAFWQLTYETDSSRPDDDPRFTIQSQVQGGKEPEAIGRYRFDRTPDGCGPLSTYSVTFEILDPGARVVWRGFATNVTSTKSPVVEKDRMVERLVNALRSDLREVHNLSGR</sequence>
<dbReference type="RefSeq" id="WP_160586642.1">
    <property type="nucleotide sequence ID" value="NZ_BMHN01000001.1"/>
</dbReference>
<protein>
    <recommendedName>
        <fullName evidence="4">Polyketide cyclase/dehydrase/lipid transport protein</fullName>
    </recommendedName>
</protein>
<reference evidence="2 3" key="1">
    <citation type="journal article" date="2016" name="Int. J. Syst. Evol. Microbiol.">
        <title>Pyruvatibacter mobilis gen. nov., sp. nov., a marine bacterium from the culture broth of Picochlorum sp. 122.</title>
        <authorList>
            <person name="Wang G."/>
            <person name="Tang M."/>
            <person name="Wu H."/>
            <person name="Dai S."/>
            <person name="Li T."/>
            <person name="Chen C."/>
            <person name="He H."/>
            <person name="Fan J."/>
            <person name="Xiang W."/>
            <person name="Li X."/>
        </authorList>
    </citation>
    <scope>NUCLEOTIDE SEQUENCE [LARGE SCALE GENOMIC DNA]</scope>
    <source>
        <strain evidence="2 3">GYP-11</strain>
    </source>
</reference>
<keyword evidence="3" id="KW-1185">Reference proteome</keyword>
<accession>A0A845Q802</accession>
<name>A0A845Q802_9HYPH</name>
<feature type="chain" id="PRO_5032378577" description="Polyketide cyclase/dehydrase/lipid transport protein" evidence="1">
    <location>
        <begin position="26"/>
        <end position="202"/>
    </location>
</feature>
<gene>
    <name evidence="2" type="ORF">GTQ45_02270</name>
</gene>
<dbReference type="AlphaFoldDB" id="A0A845Q802"/>
<dbReference type="EMBL" id="WXYQ01000001">
    <property type="protein sequence ID" value="NBG94557.1"/>
    <property type="molecule type" value="Genomic_DNA"/>
</dbReference>
<organism evidence="2 3">
    <name type="scientific">Pyruvatibacter mobilis</name>
    <dbReference type="NCBI Taxonomy" id="1712261"/>
    <lineage>
        <taxon>Bacteria</taxon>
        <taxon>Pseudomonadati</taxon>
        <taxon>Pseudomonadota</taxon>
        <taxon>Alphaproteobacteria</taxon>
        <taxon>Hyphomicrobiales</taxon>
        <taxon>Parvibaculaceae</taxon>
        <taxon>Pyruvatibacter</taxon>
    </lineage>
</organism>
<evidence type="ECO:0000256" key="1">
    <source>
        <dbReference type="SAM" id="SignalP"/>
    </source>
</evidence>
<proteinExistence type="predicted"/>
<evidence type="ECO:0008006" key="4">
    <source>
        <dbReference type="Google" id="ProtNLM"/>
    </source>
</evidence>
<dbReference type="OrthoDB" id="9837337at2"/>
<evidence type="ECO:0000313" key="2">
    <source>
        <dbReference type="EMBL" id="NBG94557.1"/>
    </source>
</evidence>
<dbReference type="GeneID" id="300653537"/>
<comment type="caution">
    <text evidence="2">The sequence shown here is derived from an EMBL/GenBank/DDBJ whole genome shotgun (WGS) entry which is preliminary data.</text>
</comment>
<feature type="signal peptide" evidence="1">
    <location>
        <begin position="1"/>
        <end position="25"/>
    </location>
</feature>
<evidence type="ECO:0000313" key="3">
    <source>
        <dbReference type="Proteomes" id="UP000470384"/>
    </source>
</evidence>